<accession>A0A3L6S1Z9</accession>
<reference evidence="3" key="1">
    <citation type="journal article" date="2019" name="Nat. Commun.">
        <title>The genome of broomcorn millet.</title>
        <authorList>
            <person name="Zou C."/>
            <person name="Miki D."/>
            <person name="Li D."/>
            <person name="Tang Q."/>
            <person name="Xiao L."/>
            <person name="Rajput S."/>
            <person name="Deng P."/>
            <person name="Jia W."/>
            <person name="Huang R."/>
            <person name="Zhang M."/>
            <person name="Sun Y."/>
            <person name="Hu J."/>
            <person name="Fu X."/>
            <person name="Schnable P.S."/>
            <person name="Li F."/>
            <person name="Zhang H."/>
            <person name="Feng B."/>
            <person name="Zhu X."/>
            <person name="Liu R."/>
            <person name="Schnable J.C."/>
            <person name="Zhu J.-K."/>
            <person name="Zhang H."/>
        </authorList>
    </citation>
    <scope>NUCLEOTIDE SEQUENCE [LARGE SCALE GENOMIC DNA]</scope>
</reference>
<name>A0A3L6S1Z9_PANMI</name>
<keyword evidence="3" id="KW-1185">Reference proteome</keyword>
<dbReference type="EMBL" id="PQIB02000006">
    <property type="protein sequence ID" value="RLN12980.1"/>
    <property type="molecule type" value="Genomic_DNA"/>
</dbReference>
<dbReference type="STRING" id="4540.A0A3L6S1Z9"/>
<feature type="region of interest" description="Disordered" evidence="1">
    <location>
        <begin position="42"/>
        <end position="72"/>
    </location>
</feature>
<dbReference type="Proteomes" id="UP000275267">
    <property type="component" value="Unassembled WGS sequence"/>
</dbReference>
<protein>
    <submittedName>
        <fullName evidence="2">Mediator of RNA polymerase II transcription subunit 6</fullName>
    </submittedName>
</protein>
<comment type="caution">
    <text evidence="2">The sequence shown here is derived from an EMBL/GenBank/DDBJ whole genome shotgun (WGS) entry which is preliminary data.</text>
</comment>
<proteinExistence type="predicted"/>
<dbReference type="OrthoDB" id="1748031at2759"/>
<evidence type="ECO:0000256" key="1">
    <source>
        <dbReference type="SAM" id="MobiDB-lite"/>
    </source>
</evidence>
<dbReference type="AlphaFoldDB" id="A0A3L6S1Z9"/>
<organism evidence="2 3">
    <name type="scientific">Panicum miliaceum</name>
    <name type="common">Proso millet</name>
    <name type="synonym">Broomcorn millet</name>
    <dbReference type="NCBI Taxonomy" id="4540"/>
    <lineage>
        <taxon>Eukaryota</taxon>
        <taxon>Viridiplantae</taxon>
        <taxon>Streptophyta</taxon>
        <taxon>Embryophyta</taxon>
        <taxon>Tracheophyta</taxon>
        <taxon>Spermatophyta</taxon>
        <taxon>Magnoliopsida</taxon>
        <taxon>Liliopsida</taxon>
        <taxon>Poales</taxon>
        <taxon>Poaceae</taxon>
        <taxon>PACMAD clade</taxon>
        <taxon>Panicoideae</taxon>
        <taxon>Panicodae</taxon>
        <taxon>Paniceae</taxon>
        <taxon>Panicinae</taxon>
        <taxon>Panicum</taxon>
        <taxon>Panicum sect. Panicum</taxon>
    </lineage>
</organism>
<evidence type="ECO:0000313" key="3">
    <source>
        <dbReference type="Proteomes" id="UP000275267"/>
    </source>
</evidence>
<gene>
    <name evidence="2" type="ORF">C2845_PM09G09650</name>
</gene>
<sequence length="99" mass="11368">MSVLYIAVETESDAAASESKTQKEAIDLKELKRIDHILSSLKRKIGAAPPPPPYPEGYAMSRHQQNKRKHQMMCWHQRLRLNLTLSLIKAQQKDQDSNE</sequence>
<evidence type="ECO:0000313" key="2">
    <source>
        <dbReference type="EMBL" id="RLN12980.1"/>
    </source>
</evidence>